<protein>
    <submittedName>
        <fullName evidence="4">IP05993p</fullName>
    </submittedName>
</protein>
<sequence>NKMEELQKVGVFIDEIYTVRVEHPNLSSSKIMFKQECFNYIKAFTIFKKFVFNYCNISETFAKDVDKEKLRAIGTQNQLKTAFIQRQNKQQVYQYEIFEQTVELERLKGELQFLQRIETEQHEIINNFFVNQY</sequence>
<keyword evidence="2" id="KW-0175">Coiled coil</keyword>
<feature type="non-terminal residue" evidence="4">
    <location>
        <position position="1"/>
    </location>
</feature>
<proteinExistence type="evidence at transcript level"/>
<dbReference type="PhylomeDB" id="Q4QQ03"/>
<organism evidence="4">
    <name type="scientific">Drosophila melanogaster</name>
    <name type="common">Fruit fly</name>
    <dbReference type="NCBI Taxonomy" id="7227"/>
    <lineage>
        <taxon>Eukaryota</taxon>
        <taxon>Metazoa</taxon>
        <taxon>Ecdysozoa</taxon>
        <taxon>Arthropoda</taxon>
        <taxon>Hexapoda</taxon>
        <taxon>Insecta</taxon>
        <taxon>Pterygota</taxon>
        <taxon>Neoptera</taxon>
        <taxon>Endopterygota</taxon>
        <taxon>Diptera</taxon>
        <taxon>Brachycera</taxon>
        <taxon>Muscomorpha</taxon>
        <taxon>Ephydroidea</taxon>
        <taxon>Drosophilidae</taxon>
        <taxon>Drosophila</taxon>
        <taxon>Sophophora</taxon>
    </lineage>
</organism>
<accession>Q4QQ03</accession>
<dbReference type="ExpressionAtlas" id="Q4QQ03">
    <property type="expression patterns" value="baseline and differential"/>
</dbReference>
<dbReference type="UCSC" id="CG30441-RB">
    <property type="organism name" value="d. melanogaster"/>
</dbReference>
<dbReference type="HOGENOM" id="CLU_134163_2_0_1"/>
<reference evidence="4" key="1">
    <citation type="submission" date="2005-06" db="EMBL/GenBank/DDBJ databases">
        <authorList>
            <person name="Stapleton M."/>
            <person name="Carlson J."/>
            <person name="Chavez C."/>
            <person name="Frise E."/>
            <person name="George R."/>
            <person name="Pacleb J."/>
            <person name="Park S."/>
            <person name="Wan K."/>
            <person name="Yu C."/>
            <person name="Celniker S."/>
        </authorList>
    </citation>
    <scope>NUCLEOTIDE SEQUENCE</scope>
</reference>
<dbReference type="Bgee" id="FBgn0050441">
    <property type="expression patterns" value="Expressed in antenna and 16 other cell types or tissues"/>
</dbReference>
<dbReference type="Pfam" id="PF14931">
    <property type="entry name" value="IFT20"/>
    <property type="match status" value="1"/>
</dbReference>
<dbReference type="EMBL" id="BT023613">
    <property type="protein sequence ID" value="AAY85013.1"/>
    <property type="molecule type" value="mRNA"/>
</dbReference>
<comment type="subcellular location">
    <subcellularLocation>
        <location evidence="1">Cell projection</location>
        <location evidence="1">Cilium</location>
    </subcellularLocation>
</comment>
<keyword evidence="3" id="KW-0966">Cell projection</keyword>
<name>Q4QQ03_DROME</name>
<dbReference type="InterPro" id="IPR028172">
    <property type="entry name" value="FT20"/>
</dbReference>
<dbReference type="OrthoDB" id="10254896at2759"/>
<dbReference type="PANTHER" id="PTHR31978">
    <property type="entry name" value="INTRAFLAGELLAR TRANSPORT PROTEIN 20 HOMOLOG"/>
    <property type="match status" value="1"/>
</dbReference>
<dbReference type="GO" id="GO:0005929">
    <property type="term" value="C:cilium"/>
    <property type="evidence" value="ECO:0007669"/>
    <property type="project" value="UniProtKB-SubCell"/>
</dbReference>
<evidence type="ECO:0000256" key="1">
    <source>
        <dbReference type="ARBA" id="ARBA00004138"/>
    </source>
</evidence>
<dbReference type="VEuPathDB" id="VectorBase:FBgn0050441"/>
<dbReference type="PANTHER" id="PTHR31978:SF1">
    <property type="entry name" value="INTRAFLAGELLAR TRANSPORT PROTEIN 20 HOMOLOG"/>
    <property type="match status" value="1"/>
</dbReference>
<evidence type="ECO:0000256" key="2">
    <source>
        <dbReference type="ARBA" id="ARBA00023054"/>
    </source>
</evidence>
<evidence type="ECO:0000256" key="3">
    <source>
        <dbReference type="ARBA" id="ARBA00023273"/>
    </source>
</evidence>
<evidence type="ECO:0000313" key="4">
    <source>
        <dbReference type="EMBL" id="AAY85013.1"/>
    </source>
</evidence>
<dbReference type="AlphaFoldDB" id="Q4QQ03"/>